<dbReference type="EMBL" id="JAUEPH010000001">
    <property type="protein sequence ID" value="MDN3202904.1"/>
    <property type="molecule type" value="Genomic_DNA"/>
</dbReference>
<feature type="domain" description="DUF4097" evidence="1">
    <location>
        <begin position="38"/>
        <end position="217"/>
    </location>
</feature>
<evidence type="ECO:0000313" key="2">
    <source>
        <dbReference type="EMBL" id="MDN3202904.1"/>
    </source>
</evidence>
<protein>
    <recommendedName>
        <fullName evidence="1">DUF4097 domain-containing protein</fullName>
    </recommendedName>
</protein>
<reference evidence="2" key="1">
    <citation type="submission" date="2023-06" db="EMBL/GenBank/DDBJ databases">
        <title>Robiginitalea aurantiacus sp. nov. and Algoriphagus sediminis sp. nov., isolated from coastal sediment.</title>
        <authorList>
            <person name="Zhou Z.Y."/>
            <person name="An J."/>
            <person name="Jia Y.W."/>
            <person name="Du Z.J."/>
        </authorList>
    </citation>
    <scope>NUCLEOTIDE SEQUENCE</scope>
    <source>
        <strain evidence="2">C2-7</strain>
    </source>
</reference>
<gene>
    <name evidence="2" type="ORF">QVH07_02030</name>
</gene>
<accession>A0ABT7Y9M5</accession>
<dbReference type="RefSeq" id="WP_289998460.1">
    <property type="nucleotide sequence ID" value="NZ_JAUEPH010000001.1"/>
</dbReference>
<name>A0ABT7Y9M5_9BACT</name>
<evidence type="ECO:0000259" key="1">
    <source>
        <dbReference type="Pfam" id="PF13349"/>
    </source>
</evidence>
<keyword evidence="3" id="KW-1185">Reference proteome</keyword>
<sequence>MMKTYTKSIFATAILAMIAVSAFAQDVLVDVTKNYSNISRIEVEGGWLDVNYEGGSSSDVEVEAFLKSSDDDQDIIFVTVGDVLKIQYKRERNSYSWNNKNEGYINITGPNEIEIDVKNSSGTIAVSKVSSDHTKLSVSSGKVTAMDIGGDLTIKATSGNLKVSGVSGDVIAGVTSGNADIEDVGGSVDYKATSGSLSANNVDGKLSVQLTSGNAKLENIGELGKLKFTSGNIRAENAGLGPDTSFSGTSGGFRVTTPTNLQDFNYNLRASSGRVSVGGTSTSKTLKIDNGASSTIEGNISSGRIVIEN</sequence>
<comment type="caution">
    <text evidence="2">The sequence shown here is derived from an EMBL/GenBank/DDBJ whole genome shotgun (WGS) entry which is preliminary data.</text>
</comment>
<dbReference type="Pfam" id="PF13349">
    <property type="entry name" value="DUF4097"/>
    <property type="match status" value="1"/>
</dbReference>
<organism evidence="2 3">
    <name type="scientific">Algoriphagus sediminis</name>
    <dbReference type="NCBI Taxonomy" id="3057113"/>
    <lineage>
        <taxon>Bacteria</taxon>
        <taxon>Pseudomonadati</taxon>
        <taxon>Bacteroidota</taxon>
        <taxon>Cytophagia</taxon>
        <taxon>Cytophagales</taxon>
        <taxon>Cyclobacteriaceae</taxon>
        <taxon>Algoriphagus</taxon>
    </lineage>
</organism>
<dbReference type="Proteomes" id="UP001171916">
    <property type="component" value="Unassembled WGS sequence"/>
</dbReference>
<dbReference type="InterPro" id="IPR025164">
    <property type="entry name" value="Toastrack_DUF4097"/>
</dbReference>
<evidence type="ECO:0000313" key="3">
    <source>
        <dbReference type="Proteomes" id="UP001171916"/>
    </source>
</evidence>
<proteinExistence type="predicted"/>